<evidence type="ECO:0000313" key="1">
    <source>
        <dbReference type="EMBL" id="KOB61083.1"/>
    </source>
</evidence>
<dbReference type="Proteomes" id="UP000037510">
    <property type="component" value="Unassembled WGS sequence"/>
</dbReference>
<comment type="caution">
    <text evidence="1">The sequence shown here is derived from an EMBL/GenBank/DDBJ whole genome shotgun (WGS) entry which is preliminary data.</text>
</comment>
<dbReference type="EMBL" id="JTDY01010111">
    <property type="protein sequence ID" value="KOB61083.1"/>
    <property type="molecule type" value="Genomic_DNA"/>
</dbReference>
<accession>A0A0L7KCK0</accession>
<reference evidence="1 2" key="1">
    <citation type="journal article" date="2015" name="Genome Biol. Evol.">
        <title>The genome of winter moth (Operophtera brumata) provides a genomic perspective on sexual dimorphism and phenology.</title>
        <authorList>
            <person name="Derks M.F."/>
            <person name="Smit S."/>
            <person name="Salis L."/>
            <person name="Schijlen E."/>
            <person name="Bossers A."/>
            <person name="Mateman C."/>
            <person name="Pijl A.S."/>
            <person name="de Ridder D."/>
            <person name="Groenen M.A."/>
            <person name="Visser M.E."/>
            <person name="Megens H.J."/>
        </authorList>
    </citation>
    <scope>NUCLEOTIDE SEQUENCE [LARGE SCALE GENOMIC DNA]</scope>
    <source>
        <strain evidence="1">WM2013NL</strain>
        <tissue evidence="1">Head and thorax</tissue>
    </source>
</reference>
<proteinExistence type="predicted"/>
<evidence type="ECO:0000313" key="2">
    <source>
        <dbReference type="Proteomes" id="UP000037510"/>
    </source>
</evidence>
<gene>
    <name evidence="1" type="ORF">OBRU01_25242</name>
</gene>
<sequence>MTRYRNLSNTIYIHEVPRVKIIAEKFSRYKLNNVELRKLDEKKLSEREVEMIDSEIAENRPYLDDLRKILRRKEVITTKHKNSLDLQTLYDLATMEHLDFEGKSANLISKEELHEVKDLILKTCKSSVHGINRRTVRREGETNGTRKISAVSQSIVAELHREEGK</sequence>
<protein>
    <submittedName>
        <fullName evidence="1">Putative exported protein</fullName>
    </submittedName>
</protein>
<organism evidence="1 2">
    <name type="scientific">Operophtera brumata</name>
    <name type="common">Winter moth</name>
    <name type="synonym">Phalaena brumata</name>
    <dbReference type="NCBI Taxonomy" id="104452"/>
    <lineage>
        <taxon>Eukaryota</taxon>
        <taxon>Metazoa</taxon>
        <taxon>Ecdysozoa</taxon>
        <taxon>Arthropoda</taxon>
        <taxon>Hexapoda</taxon>
        <taxon>Insecta</taxon>
        <taxon>Pterygota</taxon>
        <taxon>Neoptera</taxon>
        <taxon>Endopterygota</taxon>
        <taxon>Lepidoptera</taxon>
        <taxon>Glossata</taxon>
        <taxon>Ditrysia</taxon>
        <taxon>Geometroidea</taxon>
        <taxon>Geometridae</taxon>
        <taxon>Larentiinae</taxon>
        <taxon>Operophtera</taxon>
    </lineage>
</organism>
<feature type="non-terminal residue" evidence="1">
    <location>
        <position position="165"/>
    </location>
</feature>
<dbReference type="AlphaFoldDB" id="A0A0L7KCK0"/>
<keyword evidence="2" id="KW-1185">Reference proteome</keyword>
<name>A0A0L7KCK0_OPEBR</name>